<reference evidence="2" key="1">
    <citation type="submission" date="2016-10" db="EMBL/GenBank/DDBJ databases">
        <authorList>
            <person name="Varghese N."/>
            <person name="Submissions S."/>
        </authorList>
    </citation>
    <scope>NUCLEOTIDE SEQUENCE [LARGE SCALE GENOMIC DNA]</scope>
    <source>
        <strain evidence="2">DSM 20403</strain>
    </source>
</reference>
<organism evidence="1 2">
    <name type="scientific">Ligilactobacillus ruminis DSM 20403 = NBRC 102161</name>
    <dbReference type="NCBI Taxonomy" id="1423798"/>
    <lineage>
        <taxon>Bacteria</taxon>
        <taxon>Bacillati</taxon>
        <taxon>Bacillota</taxon>
        <taxon>Bacilli</taxon>
        <taxon>Lactobacillales</taxon>
        <taxon>Lactobacillaceae</taxon>
        <taxon>Ligilactobacillus</taxon>
    </lineage>
</organism>
<protein>
    <submittedName>
        <fullName evidence="1">Uncharacterized protein</fullName>
    </submittedName>
</protein>
<dbReference type="AlphaFoldDB" id="A0A1I2S5Y4"/>
<dbReference type="EMBL" id="FOPI01000025">
    <property type="protein sequence ID" value="SFG47743.1"/>
    <property type="molecule type" value="Genomic_DNA"/>
</dbReference>
<dbReference type="Proteomes" id="UP000182635">
    <property type="component" value="Unassembled WGS sequence"/>
</dbReference>
<proteinExistence type="predicted"/>
<gene>
    <name evidence="1" type="ORF">SAMN02910432_01533</name>
</gene>
<evidence type="ECO:0000313" key="2">
    <source>
        <dbReference type="Proteomes" id="UP000182635"/>
    </source>
</evidence>
<accession>A0A1I2S5Y4</accession>
<evidence type="ECO:0000313" key="1">
    <source>
        <dbReference type="EMBL" id="SFG47743.1"/>
    </source>
</evidence>
<sequence length="61" mass="6982">MKVPFQGIAVRNGTKFEKLRFFKKVIENLLKIKIYSVSIVTRDRLLAIDGTVVSCCMIVLH</sequence>
<name>A0A1I2S5Y4_9LACO</name>